<dbReference type="Proteomes" id="UP001189429">
    <property type="component" value="Unassembled WGS sequence"/>
</dbReference>
<comment type="caution">
    <text evidence="2">The sequence shown here is derived from an EMBL/GenBank/DDBJ whole genome shotgun (WGS) entry which is preliminary data.</text>
</comment>
<organism evidence="2 3">
    <name type="scientific">Prorocentrum cordatum</name>
    <dbReference type="NCBI Taxonomy" id="2364126"/>
    <lineage>
        <taxon>Eukaryota</taxon>
        <taxon>Sar</taxon>
        <taxon>Alveolata</taxon>
        <taxon>Dinophyceae</taxon>
        <taxon>Prorocentrales</taxon>
        <taxon>Prorocentraceae</taxon>
        <taxon>Prorocentrum</taxon>
    </lineage>
</organism>
<proteinExistence type="predicted"/>
<keyword evidence="3" id="KW-1185">Reference proteome</keyword>
<reference evidence="2" key="1">
    <citation type="submission" date="2023-10" db="EMBL/GenBank/DDBJ databases">
        <authorList>
            <person name="Chen Y."/>
            <person name="Shah S."/>
            <person name="Dougan E. K."/>
            <person name="Thang M."/>
            <person name="Chan C."/>
        </authorList>
    </citation>
    <scope>NUCLEOTIDE SEQUENCE [LARGE SCALE GENOMIC DNA]</scope>
</reference>
<feature type="region of interest" description="Disordered" evidence="1">
    <location>
        <begin position="102"/>
        <end position="147"/>
    </location>
</feature>
<evidence type="ECO:0000313" key="3">
    <source>
        <dbReference type="Proteomes" id="UP001189429"/>
    </source>
</evidence>
<protein>
    <submittedName>
        <fullName evidence="2">Uncharacterized protein</fullName>
    </submittedName>
</protein>
<sequence>MFRFPFGVVIRLLGIARTYAFYLGRGHRGASWILRGLASCEEDRPLPLRIILLPPRSAWFFARGPASREDAHARNRQVPGEGTSERWRAEGLVSKTFKLRRPPRARGWGHGEGRDPPTAPQGRGPAAGPRAVPARRRLGRGPFSTPSTVEAQAEEHPACLQGALGFALGFAGAAMESGTLPRHHSGNALGSTFVAGCPFVAYVTLATGEAWECREPRTQPPGPRRCGGDLPGM</sequence>
<feature type="region of interest" description="Disordered" evidence="1">
    <location>
        <begin position="214"/>
        <end position="233"/>
    </location>
</feature>
<name>A0ABN9TQJ1_9DINO</name>
<evidence type="ECO:0000256" key="1">
    <source>
        <dbReference type="SAM" id="MobiDB-lite"/>
    </source>
</evidence>
<evidence type="ECO:0000313" key="2">
    <source>
        <dbReference type="EMBL" id="CAK0848057.1"/>
    </source>
</evidence>
<accession>A0ABN9TQJ1</accession>
<feature type="compositionally biased region" description="Low complexity" evidence="1">
    <location>
        <begin position="120"/>
        <end position="132"/>
    </location>
</feature>
<dbReference type="EMBL" id="CAUYUJ010014949">
    <property type="protein sequence ID" value="CAK0848057.1"/>
    <property type="molecule type" value="Genomic_DNA"/>
</dbReference>
<gene>
    <name evidence="2" type="ORF">PCOR1329_LOCUS41104</name>
</gene>